<dbReference type="AlphaFoldDB" id="K8NZ52"/>
<dbReference type="PANTHER" id="PTHR12526:SF510">
    <property type="entry name" value="D-INOSITOL 3-PHOSPHATE GLYCOSYLTRANSFERASE"/>
    <property type="match status" value="1"/>
</dbReference>
<protein>
    <recommendedName>
        <fullName evidence="3">Glycosyltransferase subfamily 4-like N-terminal domain-containing protein</fullName>
    </recommendedName>
</protein>
<dbReference type="OrthoDB" id="185319at2"/>
<evidence type="ECO:0000259" key="3">
    <source>
        <dbReference type="Pfam" id="PF13579"/>
    </source>
</evidence>
<feature type="domain" description="Glycosyltransferase subfamily 4-like N-terminal" evidence="3">
    <location>
        <begin position="19"/>
        <end position="216"/>
    </location>
</feature>
<dbReference type="SUPFAM" id="SSF53756">
    <property type="entry name" value="UDP-Glycosyltransferase/glycogen phosphorylase"/>
    <property type="match status" value="1"/>
</dbReference>
<evidence type="ECO:0000313" key="5">
    <source>
        <dbReference type="Proteomes" id="UP000001095"/>
    </source>
</evidence>
<dbReference type="GO" id="GO:0016757">
    <property type="term" value="F:glycosyltransferase activity"/>
    <property type="evidence" value="ECO:0007669"/>
    <property type="project" value="UniProtKB-KW"/>
</dbReference>
<gene>
    <name evidence="4" type="ORF">HMPREF9696_01829</name>
</gene>
<organism evidence="4 5">
    <name type="scientific">Afipia clevelandensis ATCC 49720</name>
    <dbReference type="NCBI Taxonomy" id="883079"/>
    <lineage>
        <taxon>Bacteria</taxon>
        <taxon>Pseudomonadati</taxon>
        <taxon>Pseudomonadota</taxon>
        <taxon>Alphaproteobacteria</taxon>
        <taxon>Hyphomicrobiales</taxon>
        <taxon>Nitrobacteraceae</taxon>
        <taxon>Afipia</taxon>
    </lineage>
</organism>
<dbReference type="EMBL" id="AGWY01000008">
    <property type="protein sequence ID" value="EKS35617.1"/>
    <property type="molecule type" value="Genomic_DNA"/>
</dbReference>
<dbReference type="Proteomes" id="UP000001095">
    <property type="component" value="Unassembled WGS sequence"/>
</dbReference>
<comment type="caution">
    <text evidence="4">The sequence shown here is derived from an EMBL/GenBank/DDBJ whole genome shotgun (WGS) entry which is preliminary data.</text>
</comment>
<evidence type="ECO:0000256" key="2">
    <source>
        <dbReference type="ARBA" id="ARBA00022679"/>
    </source>
</evidence>
<dbReference type="HOGENOM" id="CLU_032377_1_0_5"/>
<dbReference type="RefSeq" id="WP_002712695.1">
    <property type="nucleotide sequence ID" value="NZ_KB375281.1"/>
</dbReference>
<evidence type="ECO:0000256" key="1">
    <source>
        <dbReference type="ARBA" id="ARBA00022676"/>
    </source>
</evidence>
<reference evidence="4 5" key="1">
    <citation type="submission" date="2012-04" db="EMBL/GenBank/DDBJ databases">
        <title>The Genome Sequence of Afipia clevelandensis ATCC 49720.</title>
        <authorList>
            <consortium name="The Broad Institute Genome Sequencing Platform"/>
            <person name="Earl A."/>
            <person name="Ward D."/>
            <person name="Feldgarden M."/>
            <person name="Gevers D."/>
            <person name="Huys G."/>
            <person name="Walker B."/>
            <person name="Young S.K."/>
            <person name="Zeng Q."/>
            <person name="Gargeya S."/>
            <person name="Fitzgerald M."/>
            <person name="Haas B."/>
            <person name="Abouelleil A."/>
            <person name="Alvarado L."/>
            <person name="Arachchi H.M."/>
            <person name="Berlin A."/>
            <person name="Chapman S.B."/>
            <person name="Goldberg J."/>
            <person name="Griggs A."/>
            <person name="Gujja S."/>
            <person name="Hansen M."/>
            <person name="Howarth C."/>
            <person name="Imamovic A."/>
            <person name="Larimer J."/>
            <person name="McCowen C."/>
            <person name="Montmayeur A."/>
            <person name="Murphy C."/>
            <person name="Neiman D."/>
            <person name="Pearson M."/>
            <person name="Priest M."/>
            <person name="Roberts A."/>
            <person name="Saif S."/>
            <person name="Shea T."/>
            <person name="Sisk P."/>
            <person name="Sykes S."/>
            <person name="Wortman J."/>
            <person name="Nusbaum C."/>
            <person name="Birren B."/>
        </authorList>
    </citation>
    <scope>NUCLEOTIDE SEQUENCE [LARGE SCALE GENOMIC DNA]</scope>
    <source>
        <strain evidence="4 5">ATCC 49720</strain>
    </source>
</reference>
<name>K8NZ52_9BRAD</name>
<evidence type="ECO:0000313" key="4">
    <source>
        <dbReference type="EMBL" id="EKS35617.1"/>
    </source>
</evidence>
<sequence>MKLLVISLNFPPYNASGSVRVGKLVRYLIDRGHDVRVVAGEGLNLPETLEMSFPAGSVVRVPYWNIEAPIDWARNRLQGGGTAAVASGSGHQGLMHRLVTLYRALFAIPDSQLGWRKPALRAARAIVKSWQPDVIVSSALPFTCHVVARDLARELRVPWVAEFRDLFAENPYNQVPAWRDWLNRVIERRVMKDAAGCTTVSPPLAGALAVAHGHPTEVILNGFDASDVVPGLVPPTGHRPLKILYTGIIYPGRRDPSPLFAAIAKLGARGRRIVVEFYGQDLRGVAAMAMEAGISPQVKIFGSVSYEKALCLQQEADILLLLLWDDPRERGVFTGKIFEYAGAGRPILSIGAEDGVAASLVRERKLGVSATAVDRIAAALTAWLDEFEVTGRVAGPSAEARIGLSRADQFARFETFISQFVGGR</sequence>
<dbReference type="PATRIC" id="fig|883079.3.peg.1856"/>
<dbReference type="PANTHER" id="PTHR12526">
    <property type="entry name" value="GLYCOSYLTRANSFERASE"/>
    <property type="match status" value="1"/>
</dbReference>
<dbReference type="Pfam" id="PF13579">
    <property type="entry name" value="Glyco_trans_4_4"/>
    <property type="match status" value="1"/>
</dbReference>
<proteinExistence type="predicted"/>
<keyword evidence="5" id="KW-1185">Reference proteome</keyword>
<keyword evidence="1" id="KW-0328">Glycosyltransferase</keyword>
<dbReference type="InterPro" id="IPR028098">
    <property type="entry name" value="Glyco_trans_4-like_N"/>
</dbReference>
<accession>K8NZ52</accession>
<dbReference type="Gene3D" id="3.40.50.2000">
    <property type="entry name" value="Glycogen Phosphorylase B"/>
    <property type="match status" value="2"/>
</dbReference>
<keyword evidence="2" id="KW-0808">Transferase</keyword>